<evidence type="ECO:0000313" key="2">
    <source>
        <dbReference type="Proteomes" id="UP000789901"/>
    </source>
</evidence>
<proteinExistence type="predicted"/>
<accession>A0ABM8W741</accession>
<evidence type="ECO:0000313" key="1">
    <source>
        <dbReference type="EMBL" id="CAG8542676.1"/>
    </source>
</evidence>
<protein>
    <submittedName>
        <fullName evidence="1">1279_t:CDS:1</fullName>
    </submittedName>
</protein>
<sequence length="172" mass="20182">MSKNETKFIQYTADDYHRYHNYLKVKNKYKSSISFCIRSRSNSPYLHSHSSSCTTNSIAYEPNTKTSYESFFKELEESSDHDLSEFLSISFLTKESNDRYSSDNYNSTSDSLLIVNDIDSGCFDNSHLEDHNLENRVQQIEAELLFIKYDFQNRVQKLESEILSIKNSLKKF</sequence>
<dbReference type="Proteomes" id="UP000789901">
    <property type="component" value="Unassembled WGS sequence"/>
</dbReference>
<dbReference type="EMBL" id="CAJVQB010001604">
    <property type="protein sequence ID" value="CAG8542676.1"/>
    <property type="molecule type" value="Genomic_DNA"/>
</dbReference>
<reference evidence="1 2" key="1">
    <citation type="submission" date="2021-06" db="EMBL/GenBank/DDBJ databases">
        <authorList>
            <person name="Kallberg Y."/>
            <person name="Tangrot J."/>
            <person name="Rosling A."/>
        </authorList>
    </citation>
    <scope>NUCLEOTIDE SEQUENCE [LARGE SCALE GENOMIC DNA]</scope>
    <source>
        <strain evidence="1 2">120-4 pot B 10/14</strain>
    </source>
</reference>
<comment type="caution">
    <text evidence="1">The sequence shown here is derived from an EMBL/GenBank/DDBJ whole genome shotgun (WGS) entry which is preliminary data.</text>
</comment>
<name>A0ABM8W741_GIGMA</name>
<organism evidence="1 2">
    <name type="scientific">Gigaspora margarita</name>
    <dbReference type="NCBI Taxonomy" id="4874"/>
    <lineage>
        <taxon>Eukaryota</taxon>
        <taxon>Fungi</taxon>
        <taxon>Fungi incertae sedis</taxon>
        <taxon>Mucoromycota</taxon>
        <taxon>Glomeromycotina</taxon>
        <taxon>Glomeromycetes</taxon>
        <taxon>Diversisporales</taxon>
        <taxon>Gigasporaceae</taxon>
        <taxon>Gigaspora</taxon>
    </lineage>
</organism>
<keyword evidence="2" id="KW-1185">Reference proteome</keyword>
<gene>
    <name evidence="1" type="ORF">GMARGA_LOCUS4161</name>
</gene>